<name>A0A6I8MI83_9CORY</name>
<dbReference type="Proteomes" id="UP000423525">
    <property type="component" value="Chromosome"/>
</dbReference>
<accession>A0A6I8MI83</accession>
<proteinExistence type="predicted"/>
<dbReference type="AlphaFoldDB" id="A0A6I8MI83"/>
<dbReference type="KEGG" id="crf:FRC0190_02347"/>
<gene>
    <name evidence="1" type="ORF">FRC0190_02347</name>
</gene>
<sequence length="60" mass="6978">MIWLLQRSWASTPPFCKATAYLAALHLFVSLSDLFVINQTEIKLTYELVNQFLVQIEKFS</sequence>
<dbReference type="EMBL" id="LR738855">
    <property type="protein sequence ID" value="VZH86438.1"/>
    <property type="molecule type" value="Genomic_DNA"/>
</dbReference>
<organism evidence="1 2">
    <name type="scientific">Corynebacterium rouxii</name>
    <dbReference type="NCBI Taxonomy" id="2719119"/>
    <lineage>
        <taxon>Bacteria</taxon>
        <taxon>Bacillati</taxon>
        <taxon>Actinomycetota</taxon>
        <taxon>Actinomycetes</taxon>
        <taxon>Mycobacteriales</taxon>
        <taxon>Corynebacteriaceae</taxon>
        <taxon>Corynebacterium</taxon>
    </lineage>
</organism>
<reference evidence="1 2" key="1">
    <citation type="submission" date="2019-11" db="EMBL/GenBank/DDBJ databases">
        <authorList>
            <person name="Brisse S."/>
        </authorList>
    </citation>
    <scope>NUCLEOTIDE SEQUENCE [LARGE SCALE GENOMIC DNA]</scope>
    <source>
        <strain evidence="1">FRC0190</strain>
    </source>
</reference>
<evidence type="ECO:0000313" key="2">
    <source>
        <dbReference type="Proteomes" id="UP000423525"/>
    </source>
</evidence>
<evidence type="ECO:0000313" key="1">
    <source>
        <dbReference type="EMBL" id="VZH86438.1"/>
    </source>
</evidence>
<protein>
    <submittedName>
        <fullName evidence="1">Uncharacterized protein</fullName>
    </submittedName>
</protein>